<gene>
    <name evidence="2" type="ORF">C7459_11710</name>
</gene>
<dbReference type="EMBL" id="QGGL01000017">
    <property type="protein sequence ID" value="PWK07412.1"/>
    <property type="molecule type" value="Genomic_DNA"/>
</dbReference>
<dbReference type="RefSeq" id="WP_109690577.1">
    <property type="nucleotide sequence ID" value="NZ_QGGL01000017.1"/>
</dbReference>
<feature type="compositionally biased region" description="Basic and acidic residues" evidence="1">
    <location>
        <begin position="34"/>
        <end position="55"/>
    </location>
</feature>
<feature type="compositionally biased region" description="Basic residues" evidence="1">
    <location>
        <begin position="62"/>
        <end position="74"/>
    </location>
</feature>
<evidence type="ECO:0000256" key="1">
    <source>
        <dbReference type="SAM" id="MobiDB-lite"/>
    </source>
</evidence>
<dbReference type="Proteomes" id="UP000245634">
    <property type="component" value="Unassembled WGS sequence"/>
</dbReference>
<proteinExistence type="predicted"/>
<dbReference type="OrthoDB" id="9946348at2"/>
<sequence>MEENPLLDLFAKHLFKNVKRRRLTEDEKRRLRNVTHEIQTHLDSLTRDRGTDKQKASANKPQKPRRRLTLRRND</sequence>
<organism evidence="2 3">
    <name type="scientific">Tumebacillus permanentifrigoris</name>
    <dbReference type="NCBI Taxonomy" id="378543"/>
    <lineage>
        <taxon>Bacteria</taxon>
        <taxon>Bacillati</taxon>
        <taxon>Bacillota</taxon>
        <taxon>Bacilli</taxon>
        <taxon>Bacillales</taxon>
        <taxon>Alicyclobacillaceae</taxon>
        <taxon>Tumebacillus</taxon>
    </lineage>
</organism>
<dbReference type="AlphaFoldDB" id="A0A316D8S8"/>
<name>A0A316D8S8_9BACL</name>
<protein>
    <submittedName>
        <fullName evidence="2">Uncharacterized protein</fullName>
    </submittedName>
</protein>
<comment type="caution">
    <text evidence="2">The sequence shown here is derived from an EMBL/GenBank/DDBJ whole genome shotgun (WGS) entry which is preliminary data.</text>
</comment>
<reference evidence="2 3" key="1">
    <citation type="submission" date="2018-05" db="EMBL/GenBank/DDBJ databases">
        <title>Genomic Encyclopedia of Type Strains, Phase IV (KMG-IV): sequencing the most valuable type-strain genomes for metagenomic binning, comparative biology and taxonomic classification.</title>
        <authorList>
            <person name="Goeker M."/>
        </authorList>
    </citation>
    <scope>NUCLEOTIDE SEQUENCE [LARGE SCALE GENOMIC DNA]</scope>
    <source>
        <strain evidence="2 3">DSM 18773</strain>
    </source>
</reference>
<evidence type="ECO:0000313" key="2">
    <source>
        <dbReference type="EMBL" id="PWK07412.1"/>
    </source>
</evidence>
<accession>A0A316D8S8</accession>
<keyword evidence="3" id="KW-1185">Reference proteome</keyword>
<evidence type="ECO:0000313" key="3">
    <source>
        <dbReference type="Proteomes" id="UP000245634"/>
    </source>
</evidence>
<feature type="region of interest" description="Disordered" evidence="1">
    <location>
        <begin position="34"/>
        <end position="74"/>
    </location>
</feature>